<dbReference type="EMBL" id="CP162551">
    <property type="protein sequence ID" value="XDI36508.1"/>
    <property type="molecule type" value="Genomic_DNA"/>
</dbReference>
<organism evidence="2">
    <name type="scientific">Alkalihalophilus sp. As8PL</name>
    <dbReference type="NCBI Taxonomy" id="3237103"/>
    <lineage>
        <taxon>Bacteria</taxon>
        <taxon>Bacillati</taxon>
        <taxon>Bacillota</taxon>
        <taxon>Bacilli</taxon>
        <taxon>Bacillales</taxon>
        <taxon>Bacillaceae</taxon>
        <taxon>Alkalihalophilus</taxon>
    </lineage>
</organism>
<accession>A0AB39BRV8</accession>
<keyword evidence="1" id="KW-0175">Coiled coil</keyword>
<evidence type="ECO:0000313" key="2">
    <source>
        <dbReference type="EMBL" id="XDI36508.1"/>
    </source>
</evidence>
<feature type="coiled-coil region" evidence="1">
    <location>
        <begin position="36"/>
        <end position="63"/>
    </location>
</feature>
<gene>
    <name evidence="2" type="ORF">AB3N04_17780</name>
</gene>
<name>A0AB39BRV8_9BACI</name>
<proteinExistence type="predicted"/>
<dbReference type="RefSeq" id="WP_368503946.1">
    <property type="nucleotide sequence ID" value="NZ_CP162551.1"/>
</dbReference>
<protein>
    <submittedName>
        <fullName evidence="2">Uncharacterized protein</fullName>
    </submittedName>
</protein>
<sequence length="67" mass="8129">MKQVIQEVKCMDVEKRMPVLRLEIDYELMTLHDAMLKEDLIKINDAKRELESLRKEFLKLQNRKILN</sequence>
<dbReference type="AlphaFoldDB" id="A0AB39BRV8"/>
<reference evidence="2" key="1">
    <citation type="submission" date="2024-07" db="EMBL/GenBank/DDBJ databases">
        <title>Identification and characteristics of an arsenic-resistant bacterial isolate, which belongs to a novel species.</title>
        <authorList>
            <person name="Juszczyk A."/>
            <person name="Kowalczyk A."/>
            <person name="Was K."/>
            <person name="Kosowicz W."/>
            <person name="Budzyn A."/>
            <person name="Latowski D."/>
        </authorList>
    </citation>
    <scope>NUCLEOTIDE SEQUENCE</scope>
    <source>
        <strain evidence="2">As8PL</strain>
    </source>
</reference>
<evidence type="ECO:0000256" key="1">
    <source>
        <dbReference type="SAM" id="Coils"/>
    </source>
</evidence>